<dbReference type="Gene3D" id="3.40.50.720">
    <property type="entry name" value="NAD(P)-binding Rossmann-like Domain"/>
    <property type="match status" value="1"/>
</dbReference>
<proteinExistence type="inferred from homology"/>
<dbReference type="PRINTS" id="PR00080">
    <property type="entry name" value="SDRFAMILY"/>
</dbReference>
<dbReference type="PANTHER" id="PTHR44196">
    <property type="entry name" value="DEHYDROGENASE/REDUCTASE SDR FAMILY MEMBER 7B"/>
    <property type="match status" value="1"/>
</dbReference>
<keyword evidence="6" id="KW-1185">Reference proteome</keyword>
<dbReference type="InterPro" id="IPR036291">
    <property type="entry name" value="NAD(P)-bd_dom_sf"/>
</dbReference>
<evidence type="ECO:0000313" key="5">
    <source>
        <dbReference type="EMBL" id="MDH6198131.1"/>
    </source>
</evidence>
<evidence type="ECO:0000256" key="2">
    <source>
        <dbReference type="ARBA" id="ARBA00023002"/>
    </source>
</evidence>
<keyword evidence="2" id="KW-0560">Oxidoreductase</keyword>
<protein>
    <submittedName>
        <fullName evidence="5">Short-subunit dehydrogenase</fullName>
    </submittedName>
</protein>
<evidence type="ECO:0000259" key="4">
    <source>
        <dbReference type="SMART" id="SM00822"/>
    </source>
</evidence>
<dbReference type="PROSITE" id="PS00061">
    <property type="entry name" value="ADH_SHORT"/>
    <property type="match status" value="1"/>
</dbReference>
<dbReference type="EMBL" id="JARXVE010000009">
    <property type="protein sequence ID" value="MDH6198131.1"/>
    <property type="molecule type" value="Genomic_DNA"/>
</dbReference>
<accession>A0ABT6L597</accession>
<dbReference type="PANTHER" id="PTHR44196:SF1">
    <property type="entry name" value="DEHYDROGENASE_REDUCTASE SDR FAMILY MEMBER 7B"/>
    <property type="match status" value="1"/>
</dbReference>
<dbReference type="Pfam" id="PF00106">
    <property type="entry name" value="adh_short"/>
    <property type="match status" value="1"/>
</dbReference>
<comment type="similarity">
    <text evidence="1 3">Belongs to the short-chain dehydrogenases/reductases (SDR) family.</text>
</comment>
<dbReference type="InterPro" id="IPR002347">
    <property type="entry name" value="SDR_fam"/>
</dbReference>
<name>A0ABT6L597_9MYCO</name>
<sequence length="305" mass="32544">MSAHPNSSYASPQNLTHVKFADMDNIRGRTIAITGAARGIGYATAKALLARGARVVIGDRDVALQESAVAQLTNLGEVSGYPLDVTDRESFATFLDKARTDGGGHIDVLINNAGVMPIGPFLEQSEQTIRSAIEVNLYGVLTGCRLALPDMIKRRRGHIINIASLSGLIPVPGQVVYVGAKFAVVGMSTALADEVAPHGVDVSVIMPPFTNTDLISGTTSSGALKPVEPEDIAAAIIKTLDKPKTHVSVPPPLRFTAQAAQMLPPRGRRWLNRKLGLDRVFLEFDAAKRKSYEDRAQSAQGVVES</sequence>
<reference evidence="5 6" key="1">
    <citation type="submission" date="2023-04" db="EMBL/GenBank/DDBJ databases">
        <title>Forest soil microbial communities from Buena Vista Peninsula, Colon Province, Panama.</title>
        <authorList>
            <person name="Bouskill N."/>
        </authorList>
    </citation>
    <scope>NUCLEOTIDE SEQUENCE [LARGE SCALE GENOMIC DNA]</scope>
    <source>
        <strain evidence="5 6">AC80</strain>
    </source>
</reference>
<comment type="caution">
    <text evidence="5">The sequence shown here is derived from an EMBL/GenBank/DDBJ whole genome shotgun (WGS) entry which is preliminary data.</text>
</comment>
<dbReference type="CDD" id="cd05233">
    <property type="entry name" value="SDR_c"/>
    <property type="match status" value="1"/>
</dbReference>
<dbReference type="SMART" id="SM00822">
    <property type="entry name" value="PKS_KR"/>
    <property type="match status" value="1"/>
</dbReference>
<dbReference type="Proteomes" id="UP001160130">
    <property type="component" value="Unassembled WGS sequence"/>
</dbReference>
<evidence type="ECO:0000256" key="1">
    <source>
        <dbReference type="ARBA" id="ARBA00006484"/>
    </source>
</evidence>
<feature type="domain" description="Ketoreductase" evidence="4">
    <location>
        <begin position="29"/>
        <end position="212"/>
    </location>
</feature>
<dbReference type="PRINTS" id="PR00081">
    <property type="entry name" value="GDHRDH"/>
</dbReference>
<dbReference type="NCBIfam" id="NF005878">
    <property type="entry name" value="PRK07825.1"/>
    <property type="match status" value="1"/>
</dbReference>
<evidence type="ECO:0000313" key="6">
    <source>
        <dbReference type="Proteomes" id="UP001160130"/>
    </source>
</evidence>
<dbReference type="InterPro" id="IPR020904">
    <property type="entry name" value="Sc_DH/Rdtase_CS"/>
</dbReference>
<dbReference type="SUPFAM" id="SSF51735">
    <property type="entry name" value="NAD(P)-binding Rossmann-fold domains"/>
    <property type="match status" value="1"/>
</dbReference>
<organism evidence="5 6">
    <name type="scientific">Mycolicibacterium frederiksbergense</name>
    <dbReference type="NCBI Taxonomy" id="117567"/>
    <lineage>
        <taxon>Bacteria</taxon>
        <taxon>Bacillati</taxon>
        <taxon>Actinomycetota</taxon>
        <taxon>Actinomycetes</taxon>
        <taxon>Mycobacteriales</taxon>
        <taxon>Mycobacteriaceae</taxon>
        <taxon>Mycolicibacterium</taxon>
    </lineage>
</organism>
<evidence type="ECO:0000256" key="3">
    <source>
        <dbReference type="RuleBase" id="RU000363"/>
    </source>
</evidence>
<dbReference type="InterPro" id="IPR057326">
    <property type="entry name" value="KR_dom"/>
</dbReference>
<gene>
    <name evidence="5" type="ORF">M2272_004790</name>
</gene>